<keyword evidence="3" id="KW-1185">Reference proteome</keyword>
<feature type="compositionally biased region" description="Basic and acidic residues" evidence="1">
    <location>
        <begin position="241"/>
        <end position="256"/>
    </location>
</feature>
<dbReference type="SUPFAM" id="SSF101447">
    <property type="entry name" value="Formin homology 2 domain (FH2 domain)"/>
    <property type="match status" value="1"/>
</dbReference>
<comment type="caution">
    <text evidence="2">The sequence shown here is derived from an EMBL/GenBank/DDBJ whole genome shotgun (WGS) entry which is preliminary data.</text>
</comment>
<dbReference type="STRING" id="6210.W6VBD6"/>
<dbReference type="GO" id="GO:0005737">
    <property type="term" value="C:cytoplasm"/>
    <property type="evidence" value="ECO:0007669"/>
    <property type="project" value="TreeGrafter"/>
</dbReference>
<dbReference type="Gene3D" id="1.20.58.2220">
    <property type="entry name" value="Formin, FH2 domain"/>
    <property type="match status" value="1"/>
</dbReference>
<reference evidence="2 3" key="1">
    <citation type="journal article" date="2013" name="Nat. Genet.">
        <title>The genome of the hydatid tapeworm Echinococcus granulosus.</title>
        <authorList>
            <person name="Zheng H."/>
            <person name="Zhang W."/>
            <person name="Zhang L."/>
            <person name="Zhang Z."/>
            <person name="Li J."/>
            <person name="Lu G."/>
            <person name="Zhu Y."/>
            <person name="Wang Y."/>
            <person name="Huang Y."/>
            <person name="Liu J."/>
            <person name="Kang H."/>
            <person name="Chen J."/>
            <person name="Wang L."/>
            <person name="Chen A."/>
            <person name="Yu S."/>
            <person name="Gao Z."/>
            <person name="Jin L."/>
            <person name="Gu W."/>
            <person name="Wang Z."/>
            <person name="Zhao L."/>
            <person name="Shi B."/>
            <person name="Wen H."/>
            <person name="Lin R."/>
            <person name="Jones M.K."/>
            <person name="Brejova B."/>
            <person name="Vinar T."/>
            <person name="Zhao G."/>
            <person name="McManus D.P."/>
            <person name="Chen Z."/>
            <person name="Zhou Y."/>
            <person name="Wang S."/>
        </authorList>
    </citation>
    <scope>NUCLEOTIDE SEQUENCE [LARGE SCALE GENOMIC DNA]</scope>
</reference>
<dbReference type="CTD" id="36336967"/>
<accession>W6VBD6</accession>
<dbReference type="GO" id="GO:0051015">
    <property type="term" value="F:actin filament binding"/>
    <property type="evidence" value="ECO:0007669"/>
    <property type="project" value="TreeGrafter"/>
</dbReference>
<evidence type="ECO:0000313" key="2">
    <source>
        <dbReference type="EMBL" id="EUB64124.1"/>
    </source>
</evidence>
<name>W6VBD6_ECHGR</name>
<dbReference type="AlphaFoldDB" id="W6VBD6"/>
<feature type="region of interest" description="Disordered" evidence="1">
    <location>
        <begin position="228"/>
        <end position="256"/>
    </location>
</feature>
<dbReference type="OrthoDB" id="9806920at2759"/>
<dbReference type="GeneID" id="36336967"/>
<feature type="region of interest" description="Disordered" evidence="1">
    <location>
        <begin position="185"/>
        <end position="204"/>
    </location>
</feature>
<evidence type="ECO:0000256" key="1">
    <source>
        <dbReference type="SAM" id="MobiDB-lite"/>
    </source>
</evidence>
<proteinExistence type="predicted"/>
<dbReference type="InterPro" id="IPR042201">
    <property type="entry name" value="FH2_Formin_sf"/>
</dbReference>
<sequence>MPPPCPNLYPRYFPRLFFCIDQCSEFSQLYRQLLNYLGFPPARAENIAIGHFCRILAEFSLEYRTTRERILEQNAKKANDQERRQTRGKLIDDVSRPNIVLVLLSSCLLRSPLVLTMDEGFVIVAHNVPKIRTAPPVSKQQAADDMELRQVLSSRRESSESSYSFLPRLGPNTRRMCSSSTLLANSKRHRERGMSPCLPSSVLDVTGRNDREHREGSVLLDACDRASSLAPSGGTLGRRGPSKERRRVQERTRQANDEDLISSIIEALEK</sequence>
<protein>
    <submittedName>
        <fullName evidence="2">FH1/FH2 domain-containing protein</fullName>
    </submittedName>
</protein>
<dbReference type="KEGG" id="egl:EGR_01252"/>
<dbReference type="GO" id="GO:0030866">
    <property type="term" value="P:cortical actin cytoskeleton organization"/>
    <property type="evidence" value="ECO:0007669"/>
    <property type="project" value="TreeGrafter"/>
</dbReference>
<organism evidence="2 3">
    <name type="scientific">Echinococcus granulosus</name>
    <name type="common">Hydatid tapeworm</name>
    <dbReference type="NCBI Taxonomy" id="6210"/>
    <lineage>
        <taxon>Eukaryota</taxon>
        <taxon>Metazoa</taxon>
        <taxon>Spiralia</taxon>
        <taxon>Lophotrochozoa</taxon>
        <taxon>Platyhelminthes</taxon>
        <taxon>Cestoda</taxon>
        <taxon>Eucestoda</taxon>
        <taxon>Cyclophyllidea</taxon>
        <taxon>Taeniidae</taxon>
        <taxon>Echinococcus</taxon>
        <taxon>Echinococcus granulosus group</taxon>
    </lineage>
</organism>
<dbReference type="Proteomes" id="UP000019149">
    <property type="component" value="Unassembled WGS sequence"/>
</dbReference>
<dbReference type="RefSeq" id="XP_024355320.1">
    <property type="nucleotide sequence ID" value="XM_024490501.1"/>
</dbReference>
<dbReference type="GO" id="GO:0005856">
    <property type="term" value="C:cytoskeleton"/>
    <property type="evidence" value="ECO:0007669"/>
    <property type="project" value="TreeGrafter"/>
</dbReference>
<dbReference type="EMBL" id="APAU02000004">
    <property type="protein sequence ID" value="EUB64124.1"/>
    <property type="molecule type" value="Genomic_DNA"/>
</dbReference>
<evidence type="ECO:0000313" key="3">
    <source>
        <dbReference type="Proteomes" id="UP000019149"/>
    </source>
</evidence>
<dbReference type="PANTHER" id="PTHR45920:SF4">
    <property type="entry name" value="FORMIN HOMOLOGY 2 DOMAIN CONTAINING, ISOFORM I"/>
    <property type="match status" value="1"/>
</dbReference>
<gene>
    <name evidence="2" type="ORF">EGR_01252</name>
</gene>
<dbReference type="PANTHER" id="PTHR45920">
    <property type="entry name" value="FORMIN HOMOLOGY 2 DOMAIN CONTAINING, ISOFORM I"/>
    <property type="match status" value="1"/>
</dbReference>